<feature type="region of interest" description="Disordered" evidence="1">
    <location>
        <begin position="75"/>
        <end position="119"/>
    </location>
</feature>
<evidence type="ECO:0000313" key="3">
    <source>
        <dbReference type="Proteomes" id="UP000188320"/>
    </source>
</evidence>
<reference evidence="3" key="1">
    <citation type="submission" date="2017-01" db="EMBL/GenBank/DDBJ databases">
        <authorList>
            <person name="Wang Y."/>
            <person name="White M."/>
            <person name="Kvist S."/>
            <person name="Moncalvo J.-M."/>
        </authorList>
    </citation>
    <scope>NUCLEOTIDE SEQUENCE [LARGE SCALE GENOMIC DNA]</scope>
    <source>
        <strain evidence="3">COL-18-3</strain>
    </source>
</reference>
<organism evidence="2 3">
    <name type="scientific">Zancudomyces culisetae</name>
    <name type="common">Gut fungus</name>
    <name type="synonym">Smittium culisetae</name>
    <dbReference type="NCBI Taxonomy" id="1213189"/>
    <lineage>
        <taxon>Eukaryota</taxon>
        <taxon>Fungi</taxon>
        <taxon>Fungi incertae sedis</taxon>
        <taxon>Zoopagomycota</taxon>
        <taxon>Kickxellomycotina</taxon>
        <taxon>Harpellomycetes</taxon>
        <taxon>Harpellales</taxon>
        <taxon>Legeriomycetaceae</taxon>
        <taxon>Zancudomyces</taxon>
    </lineage>
</organism>
<dbReference type="Proteomes" id="UP000188320">
    <property type="component" value="Unassembled WGS sequence"/>
</dbReference>
<comment type="caution">
    <text evidence="2">The sequence shown here is derived from an EMBL/GenBank/DDBJ whole genome shotgun (WGS) entry which is preliminary data.</text>
</comment>
<evidence type="ECO:0000313" key="2">
    <source>
        <dbReference type="EMBL" id="OMH80530.1"/>
    </source>
</evidence>
<dbReference type="EMBL" id="LSSK01001162">
    <property type="protein sequence ID" value="OMH80530.1"/>
    <property type="molecule type" value="Genomic_DNA"/>
</dbReference>
<gene>
    <name evidence="2" type="ORF">AX774_g6024</name>
</gene>
<feature type="compositionally biased region" description="Low complexity" evidence="1">
    <location>
        <begin position="1"/>
        <end position="13"/>
    </location>
</feature>
<protein>
    <submittedName>
        <fullName evidence="2">Uncharacterized protein</fullName>
    </submittedName>
</protein>
<evidence type="ECO:0000256" key="1">
    <source>
        <dbReference type="SAM" id="MobiDB-lite"/>
    </source>
</evidence>
<dbReference type="AlphaFoldDB" id="A0A1R1PHS2"/>
<feature type="compositionally biased region" description="Basic and acidic residues" evidence="1">
    <location>
        <begin position="17"/>
        <end position="33"/>
    </location>
</feature>
<feature type="compositionally biased region" description="Basic and acidic residues" evidence="1">
    <location>
        <begin position="100"/>
        <end position="114"/>
    </location>
</feature>
<feature type="region of interest" description="Disordered" evidence="1">
    <location>
        <begin position="132"/>
        <end position="155"/>
    </location>
</feature>
<feature type="region of interest" description="Disordered" evidence="1">
    <location>
        <begin position="1"/>
        <end position="59"/>
    </location>
</feature>
<proteinExistence type="predicted"/>
<feature type="compositionally biased region" description="Acidic residues" evidence="1">
    <location>
        <begin position="34"/>
        <end position="56"/>
    </location>
</feature>
<accession>A0A1R1PHS2</accession>
<sequence length="348" mass="39766">MRSSFSYSSSTDSENSESSRDESGRSNFSRDEELVIEEINDDLADMNSEYEEDSEYEREQIQKAGIKYVSLESSTLNPLTSSGRDRRNYPLLSWPQKHNSVADDRKKRTGRGAENDEGLEVGELLHAGFGIEDVSHDRSQQKNRRGRHNNENTRDVASRKSIKWQFYNSEREGKLEINNKSGLRLVRPPIRIHDISEYSYLGAELAKDMIDGFNIAQPDVDVPEELLYNELREAYKYEQQKTKYDRNIGNRSCIIRAEVAQDTKEHDIEEMEELRRLERLRDSIGVNGKFASGIEGILGIREGNMDIVMGQSLSNRGAEKQETNCEHTQTFDGKVEMQSYGRIGGGMG</sequence>
<name>A0A1R1PHS2_ZANCU</name>
<keyword evidence="3" id="KW-1185">Reference proteome</keyword>